<comment type="caution">
    <text evidence="11">The sequence shown here is derived from an EMBL/GenBank/DDBJ whole genome shotgun (WGS) entry which is preliminary data.</text>
</comment>
<sequence length="336" mass="37962">MAFNLTHRSLLSLMHHTPRELRYLLDLARDLKRAKYSGTEQPLLRRNNIALIFEKTSTRTRCAFEVAAHDQGASVTYIDPSSSQIGHKESMKDTARVLGRLYDAIEYRGFKQEVVEELARYAGVPVFNGLTDEYHPTQMLADVMTMREHSEKPLHQISYAYLGDARNNMGNSLLLVGAKLGMDVRIAAPKALWPHDAHREACEAIARETGARLTLTEDPLEAVRGVDFIHTDIWVSMGEPVEKWAERIEQLLPYQVNRKIMLASGNPRVKFMHCLPALHNDETHLCQQIAAQYPNLAGGVEVTEDVFESDFNIAFEQAENRMHTIKAVLVATLADL</sequence>
<evidence type="ECO:0000259" key="9">
    <source>
        <dbReference type="Pfam" id="PF00185"/>
    </source>
</evidence>
<dbReference type="InterPro" id="IPR006131">
    <property type="entry name" value="Asp_carbamoyltransf_Asp/Orn-bd"/>
</dbReference>
<dbReference type="HAMAP" id="MF_01109">
    <property type="entry name" value="OTCase"/>
    <property type="match status" value="1"/>
</dbReference>
<dbReference type="Proteomes" id="UP000574369">
    <property type="component" value="Unassembled WGS sequence"/>
</dbReference>
<feature type="binding site" evidence="8">
    <location>
        <begin position="135"/>
        <end position="138"/>
    </location>
    <ligand>
        <name>carbamoyl phosphate</name>
        <dbReference type="ChEBI" id="CHEBI:58228"/>
    </ligand>
</feature>
<dbReference type="Gene3D" id="3.40.50.1370">
    <property type="entry name" value="Aspartate/ornithine carbamoyltransferase"/>
    <property type="match status" value="2"/>
</dbReference>
<evidence type="ECO:0000313" key="12">
    <source>
        <dbReference type="Proteomes" id="UP000574369"/>
    </source>
</evidence>
<evidence type="ECO:0000256" key="7">
    <source>
        <dbReference type="ARBA" id="ARBA00048772"/>
    </source>
</evidence>
<name>A0ABR6GXZ0_9BURK</name>
<dbReference type="PROSITE" id="PS00097">
    <property type="entry name" value="CARBAMOYLTRANSFERASE"/>
    <property type="match status" value="1"/>
</dbReference>
<dbReference type="EC" id="2.1.3.3" evidence="4 8"/>
<protein>
    <recommendedName>
        <fullName evidence="5 8">Ornithine carbamoyltransferase</fullName>
        <shortName evidence="8">OTCase</shortName>
        <ecNumber evidence="4 8">2.1.3.3</ecNumber>
    </recommendedName>
</protein>
<evidence type="ECO:0000259" key="10">
    <source>
        <dbReference type="Pfam" id="PF02729"/>
    </source>
</evidence>
<dbReference type="PRINTS" id="PR00102">
    <property type="entry name" value="OTCASE"/>
</dbReference>
<proteinExistence type="inferred from homology"/>
<evidence type="ECO:0000313" key="11">
    <source>
        <dbReference type="EMBL" id="MBB3196976.1"/>
    </source>
</evidence>
<dbReference type="RefSeq" id="WP_088453779.1">
    <property type="nucleotide sequence ID" value="NZ_JACHXO010000009.1"/>
</dbReference>
<dbReference type="PRINTS" id="PR00100">
    <property type="entry name" value="AOTCASE"/>
</dbReference>
<feature type="binding site" evidence="8">
    <location>
        <position position="321"/>
    </location>
    <ligand>
        <name>carbamoyl phosphate</name>
        <dbReference type="ChEBI" id="CHEBI:58228"/>
    </ligand>
</feature>
<feature type="binding site" evidence="8">
    <location>
        <begin position="274"/>
        <end position="275"/>
    </location>
    <ligand>
        <name>carbamoyl phosphate</name>
        <dbReference type="ChEBI" id="CHEBI:58228"/>
    </ligand>
</feature>
<evidence type="ECO:0000256" key="1">
    <source>
        <dbReference type="ARBA" id="ARBA00004496"/>
    </source>
</evidence>
<feature type="binding site" evidence="8">
    <location>
        <position position="168"/>
    </location>
    <ligand>
        <name>L-ornithine</name>
        <dbReference type="ChEBI" id="CHEBI:46911"/>
    </ligand>
</feature>
<comment type="similarity">
    <text evidence="3 8">Belongs to the aspartate/ornithine carbamoyltransferase superfamily. OTCase family.</text>
</comment>
<dbReference type="InterPro" id="IPR006130">
    <property type="entry name" value="Asp/Orn_carbamoylTrfase"/>
</dbReference>
<organism evidence="11 12">
    <name type="scientific">Roseateles terrae</name>
    <dbReference type="NCBI Taxonomy" id="431060"/>
    <lineage>
        <taxon>Bacteria</taxon>
        <taxon>Pseudomonadati</taxon>
        <taxon>Pseudomonadota</taxon>
        <taxon>Betaproteobacteria</taxon>
        <taxon>Burkholderiales</taxon>
        <taxon>Sphaerotilaceae</taxon>
        <taxon>Roseateles</taxon>
    </lineage>
</organism>
<feature type="binding site" evidence="8">
    <location>
        <begin position="236"/>
        <end position="237"/>
    </location>
    <ligand>
        <name>L-ornithine</name>
        <dbReference type="ChEBI" id="CHEBI:46911"/>
    </ligand>
</feature>
<dbReference type="PANTHER" id="PTHR45753">
    <property type="entry name" value="ORNITHINE CARBAMOYLTRANSFERASE, MITOCHONDRIAL"/>
    <property type="match status" value="1"/>
</dbReference>
<evidence type="ECO:0000256" key="8">
    <source>
        <dbReference type="HAMAP-Rule" id="MF_01109"/>
    </source>
</evidence>
<dbReference type="GO" id="GO:0004585">
    <property type="term" value="F:ornithine carbamoyltransferase activity"/>
    <property type="evidence" value="ECO:0007669"/>
    <property type="project" value="UniProtKB-EC"/>
</dbReference>
<feature type="binding site" evidence="8">
    <location>
        <position position="232"/>
    </location>
    <ligand>
        <name>L-ornithine</name>
        <dbReference type="ChEBI" id="CHEBI:46911"/>
    </ligand>
</feature>
<feature type="binding site" evidence="8">
    <location>
        <position position="108"/>
    </location>
    <ligand>
        <name>carbamoyl phosphate</name>
        <dbReference type="ChEBI" id="CHEBI:58228"/>
    </ligand>
</feature>
<dbReference type="InterPro" id="IPR036901">
    <property type="entry name" value="Asp/Orn_carbamoylTrfase_sf"/>
</dbReference>
<feature type="domain" description="Aspartate/ornithine carbamoyltransferase Asp/Orn-binding" evidence="9">
    <location>
        <begin position="156"/>
        <end position="331"/>
    </location>
</feature>
<comment type="subcellular location">
    <subcellularLocation>
        <location evidence="1 8">Cytoplasm</location>
    </subcellularLocation>
</comment>
<dbReference type="EMBL" id="JACHXO010000009">
    <property type="protein sequence ID" value="MBB3196976.1"/>
    <property type="molecule type" value="Genomic_DNA"/>
</dbReference>
<evidence type="ECO:0000256" key="5">
    <source>
        <dbReference type="ARBA" id="ARBA00016634"/>
    </source>
</evidence>
<evidence type="ECO:0000256" key="6">
    <source>
        <dbReference type="ARBA" id="ARBA00022679"/>
    </source>
</evidence>
<keyword evidence="12" id="KW-1185">Reference proteome</keyword>
<feature type="domain" description="Aspartate/ornithine carbamoyltransferase carbamoyl-P binding" evidence="10">
    <location>
        <begin position="8"/>
        <end position="148"/>
    </location>
</feature>
<dbReference type="InterPro" id="IPR024904">
    <property type="entry name" value="OTCase_ArgI"/>
</dbReference>
<feature type="binding site" evidence="8">
    <location>
        <position position="84"/>
    </location>
    <ligand>
        <name>carbamoyl phosphate</name>
        <dbReference type="ChEBI" id="CHEBI:58228"/>
    </ligand>
</feature>
<dbReference type="InterPro" id="IPR002292">
    <property type="entry name" value="Orn/put_carbamltrans"/>
</dbReference>
<dbReference type="SUPFAM" id="SSF53671">
    <property type="entry name" value="Aspartate/ornithine carbamoyltransferase"/>
    <property type="match status" value="1"/>
</dbReference>
<reference evidence="11 12" key="1">
    <citation type="submission" date="2020-08" db="EMBL/GenBank/DDBJ databases">
        <title>Genomic Encyclopedia of Type Strains, Phase III (KMG-III): the genomes of soil and plant-associated and newly described type strains.</title>
        <authorList>
            <person name="Whitman W."/>
        </authorList>
    </citation>
    <scope>NUCLEOTIDE SEQUENCE [LARGE SCALE GENOMIC DNA]</scope>
    <source>
        <strain evidence="11 12">CECT 7247</strain>
    </source>
</reference>
<dbReference type="NCBIfam" id="NF002470">
    <property type="entry name" value="PRK01713.1"/>
    <property type="match status" value="1"/>
</dbReference>
<evidence type="ECO:0000256" key="4">
    <source>
        <dbReference type="ARBA" id="ARBA00013007"/>
    </source>
</evidence>
<keyword evidence="6 8" id="KW-0808">Transferase</keyword>
<dbReference type="PANTHER" id="PTHR45753:SF2">
    <property type="entry name" value="ORNITHINE CARBAMOYLTRANSFERASE"/>
    <property type="match status" value="1"/>
</dbReference>
<comment type="pathway">
    <text evidence="2">Amino-acid biosynthesis; L-arginine biosynthesis; L-arginine from L-ornithine and carbamoyl phosphate: step 1/3.</text>
</comment>
<evidence type="ECO:0000256" key="3">
    <source>
        <dbReference type="ARBA" id="ARBA00007805"/>
    </source>
</evidence>
<dbReference type="Pfam" id="PF02729">
    <property type="entry name" value="OTCace_N"/>
    <property type="match status" value="1"/>
</dbReference>
<dbReference type="NCBIfam" id="TIGR00658">
    <property type="entry name" value="orni_carb_tr"/>
    <property type="match status" value="1"/>
</dbReference>
<dbReference type="InterPro" id="IPR006132">
    <property type="entry name" value="Asp/Orn_carbamoyltranf_P-bd"/>
</dbReference>
<keyword evidence="8" id="KW-0963">Cytoplasm</keyword>
<feature type="binding site" evidence="8">
    <location>
        <begin position="57"/>
        <end position="60"/>
    </location>
    <ligand>
        <name>carbamoyl phosphate</name>
        <dbReference type="ChEBI" id="CHEBI:58228"/>
    </ligand>
</feature>
<comment type="catalytic activity">
    <reaction evidence="7 8">
        <text>carbamoyl phosphate + L-ornithine = L-citrulline + phosphate + H(+)</text>
        <dbReference type="Rhea" id="RHEA:19513"/>
        <dbReference type="ChEBI" id="CHEBI:15378"/>
        <dbReference type="ChEBI" id="CHEBI:43474"/>
        <dbReference type="ChEBI" id="CHEBI:46911"/>
        <dbReference type="ChEBI" id="CHEBI:57743"/>
        <dbReference type="ChEBI" id="CHEBI:58228"/>
        <dbReference type="EC" id="2.1.3.3"/>
    </reaction>
</comment>
<dbReference type="Pfam" id="PF00185">
    <property type="entry name" value="OTCace"/>
    <property type="match status" value="1"/>
</dbReference>
<accession>A0ABR6GXZ0</accession>
<evidence type="ECO:0000256" key="2">
    <source>
        <dbReference type="ARBA" id="ARBA00004975"/>
    </source>
</evidence>
<gene>
    <name evidence="11" type="ORF">FHS28_004401</name>
</gene>